<reference evidence="5" key="1">
    <citation type="submission" date="2025-08" db="UniProtKB">
        <authorList>
            <consortium name="Ensembl"/>
        </authorList>
    </citation>
    <scope>IDENTIFICATION</scope>
</reference>
<dbReference type="PROSITE" id="PS51670">
    <property type="entry name" value="SHKT"/>
    <property type="match status" value="1"/>
</dbReference>
<feature type="disulfide bond" evidence="3">
    <location>
        <begin position="202"/>
        <end position="220"/>
    </location>
</feature>
<dbReference type="GeneTree" id="ENSGT00940000156439"/>
<proteinExistence type="inferred from homology"/>
<dbReference type="InParanoid" id="A0A663ELU7"/>
<dbReference type="InterPro" id="IPR014044">
    <property type="entry name" value="CAP_dom"/>
</dbReference>
<comment type="caution">
    <text evidence="3">Lacks conserved residue(s) required for the propagation of feature annotation.</text>
</comment>
<dbReference type="AlphaFoldDB" id="A0A663ELU7"/>
<dbReference type="PRINTS" id="PR00837">
    <property type="entry name" value="V5TPXLIKE"/>
</dbReference>
<comment type="similarity">
    <text evidence="1">Belongs to the CRISP family.</text>
</comment>
<dbReference type="Gene3D" id="1.10.10.740">
    <property type="entry name" value="Crisp domain"/>
    <property type="match status" value="1"/>
</dbReference>
<dbReference type="Pfam" id="PF08562">
    <property type="entry name" value="Crisp"/>
    <property type="match status" value="1"/>
</dbReference>
<evidence type="ECO:0000256" key="2">
    <source>
        <dbReference type="ARBA" id="ARBA00023157"/>
    </source>
</evidence>
<dbReference type="CDD" id="cd05383">
    <property type="entry name" value="CAP_CRISP"/>
    <property type="match status" value="1"/>
</dbReference>
<dbReference type="FunFam" id="3.40.33.10:FF:000005">
    <property type="entry name" value="Cysteine-rich secretory protein 2"/>
    <property type="match status" value="1"/>
</dbReference>
<dbReference type="InterPro" id="IPR018244">
    <property type="entry name" value="Allrgn_V5/Tpx1_CS"/>
</dbReference>
<keyword evidence="6" id="KW-1185">Reference proteome</keyword>
<dbReference type="InterPro" id="IPR003582">
    <property type="entry name" value="ShKT_dom"/>
</dbReference>
<dbReference type="InterPro" id="IPR042076">
    <property type="entry name" value="Crisp-like_dom"/>
</dbReference>
<evidence type="ECO:0000313" key="5">
    <source>
        <dbReference type="Ensembl" id="ENSACCP00020013262.1"/>
    </source>
</evidence>
<dbReference type="FunFam" id="1.10.10.740:FF:000001">
    <property type="entry name" value="Cysteine-rich secretory protein 2"/>
    <property type="match status" value="1"/>
</dbReference>
<dbReference type="InterPro" id="IPR034117">
    <property type="entry name" value="SCP_CRISP"/>
</dbReference>
<accession>A0A663ELU7</accession>
<dbReference type="Gene3D" id="3.40.33.10">
    <property type="entry name" value="CAP"/>
    <property type="match status" value="1"/>
</dbReference>
<dbReference type="InterPro" id="IPR013871">
    <property type="entry name" value="Cysteine_rich_secretory"/>
</dbReference>
<dbReference type="SUPFAM" id="SSF55797">
    <property type="entry name" value="PR-1-like"/>
    <property type="match status" value="1"/>
</dbReference>
<name>A0A663ELU7_AQUCH</name>
<dbReference type="FunCoup" id="A0A663ELU7">
    <property type="interactions" value="10"/>
</dbReference>
<sequence length="231" mass="26506">FLVLQVLSYVSLPLLREPEGFDALSTSKASQQKLIVDGHNTLRRGVKPTASNMLKMEWCPPAAKNAQEWANQCTLSHSPGNMRRTTVQCGENLFMSSAPFPWSDVIDAWYNEKKDFKYGTGAKTQGAVIGHYTQMVWHNSYQIGCAVAFCPNSKYKYFYVCQYCPMYKYQTRTWFSINISSFYFYLLYLANPCKYQDVFGNCRNLKTLFSCNNSFVKEKCPATCRCTTKII</sequence>
<dbReference type="InterPro" id="IPR001283">
    <property type="entry name" value="CRISP-related"/>
</dbReference>
<dbReference type="SUPFAM" id="SSF57546">
    <property type="entry name" value="Crisp domain-like"/>
    <property type="match status" value="1"/>
</dbReference>
<protein>
    <submittedName>
        <fullName evidence="5">Cysteine rich secretory protein 2</fullName>
    </submittedName>
</protein>
<evidence type="ECO:0000256" key="3">
    <source>
        <dbReference type="PROSITE-ProRule" id="PRU01005"/>
    </source>
</evidence>
<evidence type="ECO:0000313" key="6">
    <source>
        <dbReference type="Proteomes" id="UP000472275"/>
    </source>
</evidence>
<dbReference type="GO" id="GO:0005576">
    <property type="term" value="C:extracellular region"/>
    <property type="evidence" value="ECO:0007669"/>
    <property type="project" value="InterPro"/>
</dbReference>
<keyword evidence="2 3" id="KW-1015">Disulfide bond</keyword>
<dbReference type="Ensembl" id="ENSACCT00020013863.1">
    <property type="protein sequence ID" value="ENSACCP00020013262.1"/>
    <property type="gene ID" value="ENSACCG00020009125.1"/>
</dbReference>
<feature type="domain" description="ShKT" evidence="4">
    <location>
        <begin position="193"/>
        <end position="226"/>
    </location>
</feature>
<dbReference type="InterPro" id="IPR002413">
    <property type="entry name" value="V5_allergen-like"/>
</dbReference>
<dbReference type="Proteomes" id="UP000472275">
    <property type="component" value="Chromosome 15"/>
</dbReference>
<reference evidence="5" key="2">
    <citation type="submission" date="2025-09" db="UniProtKB">
        <authorList>
            <consortium name="Ensembl"/>
        </authorList>
    </citation>
    <scope>IDENTIFICATION</scope>
</reference>
<dbReference type="SMART" id="SM00198">
    <property type="entry name" value="SCP"/>
    <property type="match status" value="1"/>
</dbReference>
<dbReference type="PROSITE" id="PS01009">
    <property type="entry name" value="CRISP_1"/>
    <property type="match status" value="1"/>
</dbReference>
<organism evidence="5 6">
    <name type="scientific">Aquila chrysaetos chrysaetos</name>
    <dbReference type="NCBI Taxonomy" id="223781"/>
    <lineage>
        <taxon>Eukaryota</taxon>
        <taxon>Metazoa</taxon>
        <taxon>Chordata</taxon>
        <taxon>Craniata</taxon>
        <taxon>Vertebrata</taxon>
        <taxon>Euteleostomi</taxon>
        <taxon>Archelosauria</taxon>
        <taxon>Archosauria</taxon>
        <taxon>Dinosauria</taxon>
        <taxon>Saurischia</taxon>
        <taxon>Theropoda</taxon>
        <taxon>Coelurosauria</taxon>
        <taxon>Aves</taxon>
        <taxon>Neognathae</taxon>
        <taxon>Neoaves</taxon>
        <taxon>Telluraves</taxon>
        <taxon>Accipitrimorphae</taxon>
        <taxon>Accipitriformes</taxon>
        <taxon>Accipitridae</taxon>
        <taxon>Accipitrinae</taxon>
        <taxon>Aquila</taxon>
    </lineage>
</organism>
<dbReference type="PANTHER" id="PTHR10334">
    <property type="entry name" value="CYSTEINE-RICH SECRETORY PROTEIN-RELATED"/>
    <property type="match status" value="1"/>
</dbReference>
<feature type="disulfide bond" evidence="3">
    <location>
        <begin position="211"/>
        <end position="224"/>
    </location>
</feature>
<evidence type="ECO:0000256" key="1">
    <source>
        <dbReference type="ARBA" id="ARBA00009923"/>
    </source>
</evidence>
<dbReference type="Pfam" id="PF00188">
    <property type="entry name" value="CAP"/>
    <property type="match status" value="1"/>
</dbReference>
<evidence type="ECO:0000259" key="4">
    <source>
        <dbReference type="PROSITE" id="PS51670"/>
    </source>
</evidence>
<dbReference type="PRINTS" id="PR00838">
    <property type="entry name" value="V5ALLERGEN"/>
</dbReference>
<dbReference type="InterPro" id="IPR035940">
    <property type="entry name" value="CAP_sf"/>
</dbReference>